<keyword evidence="2" id="KW-0697">Rotamase</keyword>
<dbReference type="GO" id="GO:0003755">
    <property type="term" value="F:peptidyl-prolyl cis-trans isomerase activity"/>
    <property type="evidence" value="ECO:0007669"/>
    <property type="project" value="UniProtKB-KW"/>
</dbReference>
<dbReference type="GO" id="GO:0005634">
    <property type="term" value="C:nucleus"/>
    <property type="evidence" value="ECO:0007669"/>
    <property type="project" value="TreeGrafter"/>
</dbReference>
<evidence type="ECO:0000313" key="4">
    <source>
        <dbReference type="Proteomes" id="UP001050691"/>
    </source>
</evidence>
<keyword evidence="4" id="KW-1185">Reference proteome</keyword>
<evidence type="ECO:0000256" key="1">
    <source>
        <dbReference type="ARBA" id="ARBA00011019"/>
    </source>
</evidence>
<comment type="caution">
    <text evidence="3">The sequence shown here is derived from an EMBL/GenBank/DDBJ whole genome shotgun (WGS) entry which is preliminary data.</text>
</comment>
<dbReference type="GO" id="GO:0007052">
    <property type="term" value="P:mitotic spindle organization"/>
    <property type="evidence" value="ECO:0007669"/>
    <property type="project" value="TreeGrafter"/>
</dbReference>
<accession>A0AAV5A611</accession>
<dbReference type="SUPFAM" id="SSF140984">
    <property type="entry name" value="PTPA-like"/>
    <property type="match status" value="1"/>
</dbReference>
<name>A0AAV5A611_9AGAM</name>
<evidence type="ECO:0000256" key="2">
    <source>
        <dbReference type="RuleBase" id="RU361210"/>
    </source>
</evidence>
<dbReference type="Proteomes" id="UP001050691">
    <property type="component" value="Unassembled WGS sequence"/>
</dbReference>
<keyword evidence="2" id="KW-0413">Isomerase</keyword>
<reference evidence="3" key="1">
    <citation type="submission" date="2021-10" db="EMBL/GenBank/DDBJ databases">
        <title>De novo Genome Assembly of Clathrus columnatus (Basidiomycota, Fungi) Using Illumina and Nanopore Sequence Data.</title>
        <authorList>
            <person name="Ogiso-Tanaka E."/>
            <person name="Itagaki H."/>
            <person name="Hosoya T."/>
            <person name="Hosaka K."/>
        </authorList>
    </citation>
    <scope>NUCLEOTIDE SEQUENCE</scope>
    <source>
        <strain evidence="3">MO-923</strain>
    </source>
</reference>
<dbReference type="PANTHER" id="PTHR10012:SF0">
    <property type="entry name" value="SERINE_THREONINE-PROTEIN PHOSPHATASE 2A ACTIVATOR"/>
    <property type="match status" value="1"/>
</dbReference>
<dbReference type="GO" id="GO:0005737">
    <property type="term" value="C:cytoplasm"/>
    <property type="evidence" value="ECO:0007669"/>
    <property type="project" value="UniProtKB-SubCell"/>
</dbReference>
<comment type="function">
    <text evidence="2">PPIases accelerate the folding of proteins. It catalyzes the cis-trans isomerization of proline imidic peptide bonds in oligopeptides.</text>
</comment>
<dbReference type="AlphaFoldDB" id="A0AAV5A611"/>
<sequence>MSALSSTLPHVPATALSKINLPTLKIRTDEDVTQWKLTSGYRAFIFFLRRLNESVVGYELPLQDDSTDREPIIKIMTLLDGLDSWIDDIPPQPTPQRFGNLAFRDYGARLEEVILYPKG</sequence>
<dbReference type="InterPro" id="IPR004327">
    <property type="entry name" value="Phstyr_phstse_ac"/>
</dbReference>
<comment type="catalytic activity">
    <reaction evidence="2">
        <text>[protein]-peptidylproline (omega=180) = [protein]-peptidylproline (omega=0)</text>
        <dbReference type="Rhea" id="RHEA:16237"/>
        <dbReference type="Rhea" id="RHEA-COMP:10747"/>
        <dbReference type="Rhea" id="RHEA-COMP:10748"/>
        <dbReference type="ChEBI" id="CHEBI:83833"/>
        <dbReference type="ChEBI" id="CHEBI:83834"/>
        <dbReference type="EC" id="5.2.1.8"/>
    </reaction>
</comment>
<comment type="subcellular location">
    <subcellularLocation>
        <location evidence="2">Cytoplasm</location>
    </subcellularLocation>
</comment>
<organism evidence="3 4">
    <name type="scientific">Clathrus columnatus</name>
    <dbReference type="NCBI Taxonomy" id="1419009"/>
    <lineage>
        <taxon>Eukaryota</taxon>
        <taxon>Fungi</taxon>
        <taxon>Dikarya</taxon>
        <taxon>Basidiomycota</taxon>
        <taxon>Agaricomycotina</taxon>
        <taxon>Agaricomycetes</taxon>
        <taxon>Phallomycetidae</taxon>
        <taxon>Phallales</taxon>
        <taxon>Clathraceae</taxon>
        <taxon>Clathrus</taxon>
    </lineage>
</organism>
<comment type="similarity">
    <text evidence="1 2">Belongs to the PTPA-type PPIase family.</text>
</comment>
<evidence type="ECO:0000313" key="3">
    <source>
        <dbReference type="EMBL" id="GJJ08184.1"/>
    </source>
</evidence>
<dbReference type="PANTHER" id="PTHR10012">
    <property type="entry name" value="SERINE/THREONINE-PROTEIN PHOSPHATASE 2A REGULATORY SUBUNIT B"/>
    <property type="match status" value="1"/>
</dbReference>
<dbReference type="EC" id="5.2.1.8" evidence="2"/>
<dbReference type="GO" id="GO:0000159">
    <property type="term" value="C:protein phosphatase type 2A complex"/>
    <property type="evidence" value="ECO:0007669"/>
    <property type="project" value="TreeGrafter"/>
</dbReference>
<dbReference type="EMBL" id="BPWL01000003">
    <property type="protein sequence ID" value="GJJ08184.1"/>
    <property type="molecule type" value="Genomic_DNA"/>
</dbReference>
<dbReference type="Pfam" id="PF03095">
    <property type="entry name" value="PTPA"/>
    <property type="match status" value="1"/>
</dbReference>
<dbReference type="GO" id="GO:0008160">
    <property type="term" value="F:protein tyrosine phosphatase activator activity"/>
    <property type="evidence" value="ECO:0007669"/>
    <property type="project" value="TreeGrafter"/>
</dbReference>
<protein>
    <recommendedName>
        <fullName evidence="2">Serine/threonine-protein phosphatase 2A activator</fullName>
        <ecNumber evidence="2">5.2.1.8</ecNumber>
    </recommendedName>
    <alternativeName>
        <fullName evidence="2">Phosphotyrosyl phosphatase activator</fullName>
    </alternativeName>
</protein>
<proteinExistence type="inferred from homology"/>
<gene>
    <name evidence="3" type="ORF">Clacol_002392</name>
</gene>
<keyword evidence="2" id="KW-0963">Cytoplasm</keyword>
<dbReference type="InterPro" id="IPR037218">
    <property type="entry name" value="PTPA_sf"/>
</dbReference>